<protein>
    <submittedName>
        <fullName evidence="2">Uncharacterized protein</fullName>
    </submittedName>
</protein>
<reference evidence="2 3" key="1">
    <citation type="journal article" date="2014" name="Antonie Van Leeuwenhoek">
        <title>Hyphomonas beringensis sp. nov. and Hyphomonas chukchiensis sp. nov., isolated from surface seawater of the Bering Sea and Chukchi Sea.</title>
        <authorList>
            <person name="Li C."/>
            <person name="Lai Q."/>
            <person name="Li G."/>
            <person name="Dong C."/>
            <person name="Wang J."/>
            <person name="Liao Y."/>
            <person name="Shao Z."/>
        </authorList>
    </citation>
    <scope>NUCLEOTIDE SEQUENCE [LARGE SCALE GENOMIC DNA]</scope>
    <source>
        <strain evidence="2 3">MHS-2</strain>
    </source>
</reference>
<feature type="compositionally biased region" description="Acidic residues" evidence="1">
    <location>
        <begin position="547"/>
        <end position="557"/>
    </location>
</feature>
<dbReference type="OrthoDB" id="7620567at2"/>
<feature type="region of interest" description="Disordered" evidence="1">
    <location>
        <begin position="393"/>
        <end position="601"/>
    </location>
</feature>
<evidence type="ECO:0000256" key="1">
    <source>
        <dbReference type="SAM" id="MobiDB-lite"/>
    </source>
</evidence>
<feature type="region of interest" description="Disordered" evidence="1">
    <location>
        <begin position="159"/>
        <end position="381"/>
    </location>
</feature>
<gene>
    <name evidence="2" type="ORF">HJO_16877</name>
</gene>
<proteinExistence type="predicted"/>
<feature type="compositionally biased region" description="Low complexity" evidence="1">
    <location>
        <begin position="114"/>
        <end position="127"/>
    </location>
</feature>
<dbReference type="RefSeq" id="WP_035619404.1">
    <property type="nucleotide sequence ID" value="NZ_ARYK01000013.1"/>
</dbReference>
<feature type="region of interest" description="Disordered" evidence="1">
    <location>
        <begin position="112"/>
        <end position="142"/>
    </location>
</feature>
<feature type="compositionally biased region" description="Low complexity" evidence="1">
    <location>
        <begin position="457"/>
        <end position="474"/>
    </location>
</feature>
<evidence type="ECO:0000313" key="2">
    <source>
        <dbReference type="EMBL" id="KCZ87340.1"/>
    </source>
</evidence>
<comment type="caution">
    <text evidence="2">The sequence shown here is derived from an EMBL/GenBank/DDBJ whole genome shotgun (WGS) entry which is preliminary data.</text>
</comment>
<feature type="compositionally biased region" description="Acidic residues" evidence="1">
    <location>
        <begin position="228"/>
        <end position="237"/>
    </location>
</feature>
<accession>A0A059F9R2</accession>
<feature type="compositionally biased region" description="Low complexity" evidence="1">
    <location>
        <begin position="305"/>
        <end position="324"/>
    </location>
</feature>
<dbReference type="AlphaFoldDB" id="A0A059F9R2"/>
<keyword evidence="3" id="KW-1185">Reference proteome</keyword>
<dbReference type="Proteomes" id="UP000025171">
    <property type="component" value="Unassembled WGS sequence"/>
</dbReference>
<dbReference type="PATRIC" id="fig|1280950.3.peg.3378"/>
<feature type="compositionally biased region" description="Acidic residues" evidence="1">
    <location>
        <begin position="128"/>
        <end position="139"/>
    </location>
</feature>
<feature type="compositionally biased region" description="Acidic residues" evidence="1">
    <location>
        <begin position="160"/>
        <end position="194"/>
    </location>
</feature>
<evidence type="ECO:0000313" key="3">
    <source>
        <dbReference type="Proteomes" id="UP000025171"/>
    </source>
</evidence>
<dbReference type="eggNOG" id="ENOG5030IFW">
    <property type="taxonomic scope" value="Bacteria"/>
</dbReference>
<name>A0A059F9R2_9PROT</name>
<dbReference type="EMBL" id="ARYK01000013">
    <property type="protein sequence ID" value="KCZ87340.1"/>
    <property type="molecule type" value="Genomic_DNA"/>
</dbReference>
<sequence>MLHPSTKRLIDKLSEMTRKQRVAWVEGDDGTVMHDTEGYRVVLTPEPHAVLLTDALGKEIETCPAEDFIDEQDSSGRPYTAFIADLYREAHRHARGAERAISTLLKGLESGDTPAPVLDADPAVDPADLVEDPGDDTDALPEAYPDITHQAETADIAADMADEPGAEDPVIDMDDVAEPAEASADEATEAEPEVDIFAGMADAEPDAAPQDDPGASEDFQVESASYEPEPETAEDTPLEAPAPIEDIASEFVLQDNGVEPEAPDSADPLGLSADPDVTEDAEPEPITAFDAVPEAADDSTHAAEADTAPEPEAPSAFAPEAAPEADPEPLIHIDAAPDTDDASDESSWNDTPSMPDTAPDPEPVLETSAEAEPPLGSGLTYKPFYADAAIASDTPAEADIVPDTTPEQETEPAEIFSGAIFEPSAAEQDSAPEPEIDATASPADDEPVVPDIFSGVAAAATADPEPEPEAAAPEAEPEPAPEPAPEPRRFSLSGISSGFGLGSAGRPLPQAHSEPAATPSRESAPAHKVIDGTIDLPDEFTPQPAEAESEAPEEAEPEDVRARPEEAAFEAPAVESEPESVTVDADEPRPVSVPKRFNPWN</sequence>
<dbReference type="STRING" id="1280950.HJO_16877"/>
<feature type="compositionally biased region" description="Low complexity" evidence="1">
    <location>
        <begin position="569"/>
        <end position="581"/>
    </location>
</feature>
<feature type="compositionally biased region" description="Polar residues" evidence="1">
    <location>
        <begin position="345"/>
        <end position="354"/>
    </location>
</feature>
<organism evidence="2 3">
    <name type="scientific">Hyphomonas johnsonii MHS-2</name>
    <dbReference type="NCBI Taxonomy" id="1280950"/>
    <lineage>
        <taxon>Bacteria</taxon>
        <taxon>Pseudomonadati</taxon>
        <taxon>Pseudomonadota</taxon>
        <taxon>Alphaproteobacteria</taxon>
        <taxon>Hyphomonadales</taxon>
        <taxon>Hyphomonadaceae</taxon>
        <taxon>Hyphomonas</taxon>
    </lineage>
</organism>